<accession>Q2HSZ8</accession>
<proteinExistence type="predicted"/>
<dbReference type="AlphaFoldDB" id="Q2HSZ8"/>
<evidence type="ECO:0000313" key="1">
    <source>
        <dbReference type="EMBL" id="ABD33025.1"/>
    </source>
</evidence>
<protein>
    <submittedName>
        <fullName evidence="1">Uncharacterized protein</fullName>
    </submittedName>
</protein>
<reference evidence="1" key="2">
    <citation type="submission" date="2007-03" db="EMBL/GenBank/DDBJ databases">
        <authorList>
            <consortium name="The International Medicago Genome Annotation Group"/>
        </authorList>
    </citation>
    <scope>NUCLEOTIDE SEQUENCE</scope>
</reference>
<reference evidence="1" key="1">
    <citation type="submission" date="2005-04" db="EMBL/GenBank/DDBJ databases">
        <authorList>
            <person name="Town C.D."/>
        </authorList>
    </citation>
    <scope>NUCLEOTIDE SEQUENCE</scope>
</reference>
<dbReference type="EMBL" id="AC150889">
    <property type="protein sequence ID" value="ABD33025.1"/>
    <property type="molecule type" value="Genomic_DNA"/>
</dbReference>
<name>Q2HSZ8_MEDTR</name>
<sequence>MEALRIDEGVTKAKLEELFKKEFQDPFIFVIKKKQA</sequence>
<organism evidence="1">
    <name type="scientific">Medicago truncatula</name>
    <name type="common">Barrel medic</name>
    <name type="synonym">Medicago tribuloides</name>
    <dbReference type="NCBI Taxonomy" id="3880"/>
    <lineage>
        <taxon>Eukaryota</taxon>
        <taxon>Viridiplantae</taxon>
        <taxon>Streptophyta</taxon>
        <taxon>Embryophyta</taxon>
        <taxon>Tracheophyta</taxon>
        <taxon>Spermatophyta</taxon>
        <taxon>Magnoliopsida</taxon>
        <taxon>eudicotyledons</taxon>
        <taxon>Gunneridae</taxon>
        <taxon>Pentapetalae</taxon>
        <taxon>rosids</taxon>
        <taxon>fabids</taxon>
        <taxon>Fabales</taxon>
        <taxon>Fabaceae</taxon>
        <taxon>Papilionoideae</taxon>
        <taxon>50 kb inversion clade</taxon>
        <taxon>NPAAA clade</taxon>
        <taxon>Hologalegina</taxon>
        <taxon>IRL clade</taxon>
        <taxon>Trifolieae</taxon>
        <taxon>Medicago</taxon>
    </lineage>
</organism>
<gene>
    <name evidence="1" type="ORF">MtrDRAFT_AC150889g4v2</name>
</gene>